<comment type="caution">
    <text evidence="2">The sequence shown here is derived from an EMBL/GenBank/DDBJ whole genome shotgun (WGS) entry which is preliminary data.</text>
</comment>
<protein>
    <submittedName>
        <fullName evidence="2">Uncharacterized protein</fullName>
    </submittedName>
</protein>
<dbReference type="Proteomes" id="UP000324222">
    <property type="component" value="Unassembled WGS sequence"/>
</dbReference>
<evidence type="ECO:0000313" key="3">
    <source>
        <dbReference type="Proteomes" id="UP000324222"/>
    </source>
</evidence>
<reference evidence="2 3" key="1">
    <citation type="submission" date="2019-05" db="EMBL/GenBank/DDBJ databases">
        <title>Another draft genome of Portunus trituberculatus and its Hox gene families provides insights of decapod evolution.</title>
        <authorList>
            <person name="Jeong J.-H."/>
            <person name="Song I."/>
            <person name="Kim S."/>
            <person name="Choi T."/>
            <person name="Kim D."/>
            <person name="Ryu S."/>
            <person name="Kim W."/>
        </authorList>
    </citation>
    <scope>NUCLEOTIDE SEQUENCE [LARGE SCALE GENOMIC DNA]</scope>
    <source>
        <tissue evidence="2">Muscle</tissue>
    </source>
</reference>
<evidence type="ECO:0000313" key="2">
    <source>
        <dbReference type="EMBL" id="MPC94490.1"/>
    </source>
</evidence>
<feature type="region of interest" description="Disordered" evidence="1">
    <location>
        <begin position="60"/>
        <end position="96"/>
    </location>
</feature>
<name>A0A5B7JCM8_PORTR</name>
<evidence type="ECO:0000256" key="1">
    <source>
        <dbReference type="SAM" id="MobiDB-lite"/>
    </source>
</evidence>
<accession>A0A5B7JCM8</accession>
<sequence>MAEGPVRIANLSKLSSVTVKVGVAATVGFHVNRLLITHVSDSRLGGKLSTAAASKRCTLLPSQLSSPPTPTFRNSSFFENRKHTKRDTSMNHSSLL</sequence>
<proteinExistence type="predicted"/>
<dbReference type="EMBL" id="VSRR010098764">
    <property type="protein sequence ID" value="MPC94490.1"/>
    <property type="molecule type" value="Genomic_DNA"/>
</dbReference>
<organism evidence="2 3">
    <name type="scientific">Portunus trituberculatus</name>
    <name type="common">Swimming crab</name>
    <name type="synonym">Neptunus trituberculatus</name>
    <dbReference type="NCBI Taxonomy" id="210409"/>
    <lineage>
        <taxon>Eukaryota</taxon>
        <taxon>Metazoa</taxon>
        <taxon>Ecdysozoa</taxon>
        <taxon>Arthropoda</taxon>
        <taxon>Crustacea</taxon>
        <taxon>Multicrustacea</taxon>
        <taxon>Malacostraca</taxon>
        <taxon>Eumalacostraca</taxon>
        <taxon>Eucarida</taxon>
        <taxon>Decapoda</taxon>
        <taxon>Pleocyemata</taxon>
        <taxon>Brachyura</taxon>
        <taxon>Eubrachyura</taxon>
        <taxon>Portunoidea</taxon>
        <taxon>Portunidae</taxon>
        <taxon>Portuninae</taxon>
        <taxon>Portunus</taxon>
    </lineage>
</organism>
<gene>
    <name evidence="2" type="ORF">E2C01_089661</name>
</gene>
<dbReference type="AlphaFoldDB" id="A0A5B7JCM8"/>
<keyword evidence="3" id="KW-1185">Reference proteome</keyword>